<keyword evidence="3" id="KW-0328">Glycosyltransferase</keyword>
<dbReference type="PANTHER" id="PTHR22916">
    <property type="entry name" value="GLYCOSYLTRANSFERASE"/>
    <property type="match status" value="1"/>
</dbReference>
<evidence type="ECO:0000313" key="3">
    <source>
        <dbReference type="EMBL" id="MDN4071765.1"/>
    </source>
</evidence>
<keyword evidence="3" id="KW-0808">Transferase</keyword>
<evidence type="ECO:0000259" key="2">
    <source>
        <dbReference type="Pfam" id="PF00535"/>
    </source>
</evidence>
<protein>
    <submittedName>
        <fullName evidence="3">Glycosyltransferase</fullName>
        <ecNumber evidence="3">2.4.-.-</ecNumber>
    </submittedName>
</protein>
<proteinExistence type="inferred from homology"/>
<keyword evidence="4" id="KW-1185">Reference proteome</keyword>
<dbReference type="EMBL" id="JAUHLN010000001">
    <property type="protein sequence ID" value="MDN4071765.1"/>
    <property type="molecule type" value="Genomic_DNA"/>
</dbReference>
<name>A0ABT8E1G9_9BACL</name>
<gene>
    <name evidence="3" type="ORF">QYF49_01800</name>
</gene>
<dbReference type="RefSeq" id="WP_290397924.1">
    <property type="nucleotide sequence ID" value="NZ_JAUHLN010000001.1"/>
</dbReference>
<reference evidence="3" key="1">
    <citation type="submission" date="2023-06" db="EMBL/GenBank/DDBJ databases">
        <title>Draft Genome Sequences of Representative Paenibacillus Polymyxa, Bacillus cereus, Fictibacillus sp., and Brevibacillus agri Strains Isolated from Amazonian Dark Earth.</title>
        <authorList>
            <person name="Pellegrinetti T.A."/>
            <person name="Cunha I.C.M."/>
            <person name="Chaves M.G."/>
            <person name="Freitas A.S."/>
            <person name="Silva A.V.R."/>
            <person name="Tsai S.M."/>
            <person name="Mendes L.W."/>
        </authorList>
    </citation>
    <scope>NUCLEOTIDE SEQUENCE</scope>
    <source>
        <strain evidence="3">CENA-BCM004</strain>
    </source>
</reference>
<comment type="similarity">
    <text evidence="1">Belongs to the glycosyltransferase 2 family.</text>
</comment>
<dbReference type="Gene3D" id="3.90.550.10">
    <property type="entry name" value="Spore Coat Polysaccharide Biosynthesis Protein SpsA, Chain A"/>
    <property type="match status" value="1"/>
</dbReference>
<organism evidence="3 4">
    <name type="scientific">Fictibacillus terranigra</name>
    <dbReference type="NCBI Taxonomy" id="3058424"/>
    <lineage>
        <taxon>Bacteria</taxon>
        <taxon>Bacillati</taxon>
        <taxon>Bacillota</taxon>
        <taxon>Bacilli</taxon>
        <taxon>Bacillales</taxon>
        <taxon>Fictibacillaceae</taxon>
        <taxon>Fictibacillus</taxon>
    </lineage>
</organism>
<feature type="domain" description="Glycosyltransferase 2-like" evidence="2">
    <location>
        <begin position="7"/>
        <end position="154"/>
    </location>
</feature>
<dbReference type="InterPro" id="IPR029044">
    <property type="entry name" value="Nucleotide-diphossugar_trans"/>
</dbReference>
<dbReference type="GO" id="GO:0016757">
    <property type="term" value="F:glycosyltransferase activity"/>
    <property type="evidence" value="ECO:0007669"/>
    <property type="project" value="UniProtKB-KW"/>
</dbReference>
<dbReference type="SUPFAM" id="SSF53448">
    <property type="entry name" value="Nucleotide-diphospho-sugar transferases"/>
    <property type="match status" value="1"/>
</dbReference>
<evidence type="ECO:0000256" key="1">
    <source>
        <dbReference type="ARBA" id="ARBA00006739"/>
    </source>
</evidence>
<dbReference type="Proteomes" id="UP001168694">
    <property type="component" value="Unassembled WGS sequence"/>
</dbReference>
<dbReference type="PANTHER" id="PTHR22916:SF3">
    <property type="entry name" value="UDP-GLCNAC:BETAGAL BETA-1,3-N-ACETYLGLUCOSAMINYLTRANSFERASE-LIKE PROTEIN 1"/>
    <property type="match status" value="1"/>
</dbReference>
<evidence type="ECO:0000313" key="4">
    <source>
        <dbReference type="Proteomes" id="UP001168694"/>
    </source>
</evidence>
<dbReference type="EC" id="2.4.-.-" evidence="3"/>
<sequence>MYLPKVSIVTPCFNASEFIEETIKSVQSQTYNNWELIIVDDNSSDNSTILINNLKKTDNRIKLIELNNNVGPAKARNIAMENAEGKYIAFLDSDDLWLPSKLERQIEIMEKHDLILTFSNYRIIEENGELTSKVIKVPEKINYAQLLGNTIIGCLTVVFNREKTGDVRMPEFRDCPEDSALWLSILRSGSEAVGIQEELALYRKTKGSLSRNKIKAARKTWNMYRKLEKLNVIKSSFCFLNYSYNAMKKL</sequence>
<dbReference type="Pfam" id="PF00535">
    <property type="entry name" value="Glycos_transf_2"/>
    <property type="match status" value="1"/>
</dbReference>
<accession>A0ABT8E1G9</accession>
<dbReference type="InterPro" id="IPR001173">
    <property type="entry name" value="Glyco_trans_2-like"/>
</dbReference>
<comment type="caution">
    <text evidence="3">The sequence shown here is derived from an EMBL/GenBank/DDBJ whole genome shotgun (WGS) entry which is preliminary data.</text>
</comment>